<sequence length="262" mass="28159">MLTSTVGRRLLRRVQVATLGYVAFPTAVPAVGPFVRDSETERQFLCCVVRVGYWHHEPVVRSRVVAPCFPTRALLLVVAFGRTELSQALLDQGSLLRGFAGRFDGLAVVLAWSHREDVVRSGGNAGRRGCSAQAEAGIDSCGADARASAGTGRRAQTRAGIGTGANGTARLRNARGSLVRSQGHSRALVEVQQPTRVGAGAATGGGLVRGCGSRAGVHRQMAGRCGWYECSRRQPAFATAYVLKTKRERENRERGRREEEES</sequence>
<organism evidence="1 2">
    <name type="scientific">Colocasia esculenta</name>
    <name type="common">Wild taro</name>
    <name type="synonym">Arum esculentum</name>
    <dbReference type="NCBI Taxonomy" id="4460"/>
    <lineage>
        <taxon>Eukaryota</taxon>
        <taxon>Viridiplantae</taxon>
        <taxon>Streptophyta</taxon>
        <taxon>Embryophyta</taxon>
        <taxon>Tracheophyta</taxon>
        <taxon>Spermatophyta</taxon>
        <taxon>Magnoliopsida</taxon>
        <taxon>Liliopsida</taxon>
        <taxon>Araceae</taxon>
        <taxon>Aroideae</taxon>
        <taxon>Colocasieae</taxon>
        <taxon>Colocasia</taxon>
    </lineage>
</organism>
<proteinExistence type="predicted"/>
<reference evidence="1" key="1">
    <citation type="submission" date="2017-07" db="EMBL/GenBank/DDBJ databases">
        <title>Taro Niue Genome Assembly and Annotation.</title>
        <authorList>
            <person name="Atibalentja N."/>
            <person name="Keating K."/>
            <person name="Fields C.J."/>
        </authorList>
    </citation>
    <scope>NUCLEOTIDE SEQUENCE</scope>
    <source>
        <strain evidence="1">Niue_2</strain>
        <tissue evidence="1">Leaf</tissue>
    </source>
</reference>
<keyword evidence="2" id="KW-1185">Reference proteome</keyword>
<evidence type="ECO:0000313" key="2">
    <source>
        <dbReference type="Proteomes" id="UP000652761"/>
    </source>
</evidence>
<name>A0A843V427_COLES</name>
<dbReference type="Proteomes" id="UP000652761">
    <property type="component" value="Unassembled WGS sequence"/>
</dbReference>
<dbReference type="AlphaFoldDB" id="A0A843V427"/>
<dbReference type="EMBL" id="NMUH01001272">
    <property type="protein sequence ID" value="MQL90788.1"/>
    <property type="molecule type" value="Genomic_DNA"/>
</dbReference>
<protein>
    <submittedName>
        <fullName evidence="1">Uncharacterized protein</fullName>
    </submittedName>
</protein>
<accession>A0A843V427</accession>
<gene>
    <name evidence="1" type="ORF">Taro_023385</name>
</gene>
<evidence type="ECO:0000313" key="1">
    <source>
        <dbReference type="EMBL" id="MQL90788.1"/>
    </source>
</evidence>
<comment type="caution">
    <text evidence="1">The sequence shown here is derived from an EMBL/GenBank/DDBJ whole genome shotgun (WGS) entry which is preliminary data.</text>
</comment>